<gene>
    <name evidence="1" type="ORF">CFOL_v3_12101</name>
</gene>
<proteinExistence type="predicted"/>
<keyword evidence="2" id="KW-1185">Reference proteome</keyword>
<dbReference type="EMBL" id="BDDD01000645">
    <property type="protein sequence ID" value="GAV68598.1"/>
    <property type="molecule type" value="Genomic_DNA"/>
</dbReference>
<organism evidence="1 2">
    <name type="scientific">Cephalotus follicularis</name>
    <name type="common">Albany pitcher plant</name>
    <dbReference type="NCBI Taxonomy" id="3775"/>
    <lineage>
        <taxon>Eukaryota</taxon>
        <taxon>Viridiplantae</taxon>
        <taxon>Streptophyta</taxon>
        <taxon>Embryophyta</taxon>
        <taxon>Tracheophyta</taxon>
        <taxon>Spermatophyta</taxon>
        <taxon>Magnoliopsida</taxon>
        <taxon>eudicotyledons</taxon>
        <taxon>Gunneridae</taxon>
        <taxon>Pentapetalae</taxon>
        <taxon>rosids</taxon>
        <taxon>fabids</taxon>
        <taxon>Oxalidales</taxon>
        <taxon>Cephalotaceae</taxon>
        <taxon>Cephalotus</taxon>
    </lineage>
</organism>
<dbReference type="AlphaFoldDB" id="A0A1Q3BL04"/>
<accession>A0A1Q3BL04</accession>
<evidence type="ECO:0008006" key="3">
    <source>
        <dbReference type="Google" id="ProtNLM"/>
    </source>
</evidence>
<evidence type="ECO:0000313" key="1">
    <source>
        <dbReference type="EMBL" id="GAV68598.1"/>
    </source>
</evidence>
<reference evidence="2" key="1">
    <citation type="submission" date="2016-04" db="EMBL/GenBank/DDBJ databases">
        <title>Cephalotus genome sequencing.</title>
        <authorList>
            <person name="Fukushima K."/>
            <person name="Hasebe M."/>
            <person name="Fang X."/>
        </authorList>
    </citation>
    <scope>NUCLEOTIDE SEQUENCE [LARGE SCALE GENOMIC DNA]</scope>
    <source>
        <strain evidence="2">cv. St1</strain>
    </source>
</reference>
<name>A0A1Q3BL04_CEPFO</name>
<protein>
    <recommendedName>
        <fullName evidence="3">Retrotransposon gag domain-containing protein</fullName>
    </recommendedName>
</protein>
<dbReference type="OrthoDB" id="1749531at2759"/>
<sequence>MHAVFSGLNTWIEQLATSYARKQEEISIDIHWAARFNGKSSVHLAASSLSIPKIAKLDFSRFNGSDDPTSWICRVEQFSEFQQTPSHERVLKVGIHARYDPIQYKDFFGDLTKLKQETSVQEYQSQFERLLNRSCKTSSLQQVGCFVSGLKENICVEVQATRPTTLSAVVGPA</sequence>
<comment type="caution">
    <text evidence="1">The sequence shown here is derived from an EMBL/GenBank/DDBJ whole genome shotgun (WGS) entry which is preliminary data.</text>
</comment>
<dbReference type="InParanoid" id="A0A1Q3BL04"/>
<evidence type="ECO:0000313" key="2">
    <source>
        <dbReference type="Proteomes" id="UP000187406"/>
    </source>
</evidence>
<dbReference type="Proteomes" id="UP000187406">
    <property type="component" value="Unassembled WGS sequence"/>
</dbReference>